<dbReference type="AlphaFoldDB" id="A0A7J0DY73"/>
<protein>
    <submittedName>
        <fullName evidence="2">Uncharacterized protein</fullName>
    </submittedName>
</protein>
<gene>
    <name evidence="2" type="ORF">Acr_00g0094460</name>
</gene>
<dbReference type="Proteomes" id="UP000585474">
    <property type="component" value="Unassembled WGS sequence"/>
</dbReference>
<comment type="caution">
    <text evidence="2">The sequence shown here is derived from an EMBL/GenBank/DDBJ whole genome shotgun (WGS) entry which is preliminary data.</text>
</comment>
<evidence type="ECO:0000256" key="1">
    <source>
        <dbReference type="SAM" id="MobiDB-lite"/>
    </source>
</evidence>
<dbReference type="EMBL" id="BJWL01000445">
    <property type="protein sequence ID" value="GFS45148.1"/>
    <property type="molecule type" value="Genomic_DNA"/>
</dbReference>
<name>A0A7J0DY73_9ERIC</name>
<accession>A0A7J0DY73</accession>
<sequence>MVRVARSLDIRDGRCHWRLGVGSGKELYEAGVVLVHDPHLFGHAMYFVMETFQIWNLASVGHGRSSIIQRAASTWSGNQQSILLGLLGTGPRMLKGRPAQTNRSKGPGRGRSKPLRRGDQTKAMTAGKRAQRRVVEYVERTFERWGSDLFIDGVMGRVHGSRRDPRKDKESRDGRIDRILVEIDQATYSTSPKSEEKTTLHLRSTDECPDSGSGELSGDSLARFHGLVLPRSRGFGDNVWHSNVEMELHRIDVWRCPLSPLGRGTWILIGEYFTPHQMIWISS</sequence>
<organism evidence="2 3">
    <name type="scientific">Actinidia rufa</name>
    <dbReference type="NCBI Taxonomy" id="165716"/>
    <lineage>
        <taxon>Eukaryota</taxon>
        <taxon>Viridiplantae</taxon>
        <taxon>Streptophyta</taxon>
        <taxon>Embryophyta</taxon>
        <taxon>Tracheophyta</taxon>
        <taxon>Spermatophyta</taxon>
        <taxon>Magnoliopsida</taxon>
        <taxon>eudicotyledons</taxon>
        <taxon>Gunneridae</taxon>
        <taxon>Pentapetalae</taxon>
        <taxon>asterids</taxon>
        <taxon>Ericales</taxon>
        <taxon>Actinidiaceae</taxon>
        <taxon>Actinidia</taxon>
    </lineage>
</organism>
<proteinExistence type="predicted"/>
<evidence type="ECO:0000313" key="2">
    <source>
        <dbReference type="EMBL" id="GFS45148.1"/>
    </source>
</evidence>
<feature type="compositionally biased region" description="Basic residues" evidence="1">
    <location>
        <begin position="106"/>
        <end position="115"/>
    </location>
</feature>
<keyword evidence="3" id="KW-1185">Reference proteome</keyword>
<evidence type="ECO:0000313" key="3">
    <source>
        <dbReference type="Proteomes" id="UP000585474"/>
    </source>
</evidence>
<feature type="region of interest" description="Disordered" evidence="1">
    <location>
        <begin position="92"/>
        <end position="128"/>
    </location>
</feature>
<reference evidence="3" key="1">
    <citation type="submission" date="2019-07" db="EMBL/GenBank/DDBJ databases">
        <title>De Novo Assembly of kiwifruit Actinidia rufa.</title>
        <authorList>
            <person name="Sugita-Konishi S."/>
            <person name="Sato K."/>
            <person name="Mori E."/>
            <person name="Abe Y."/>
            <person name="Kisaki G."/>
            <person name="Hamano K."/>
            <person name="Suezawa K."/>
            <person name="Otani M."/>
            <person name="Fukuda T."/>
            <person name="Manabe T."/>
            <person name="Gomi K."/>
            <person name="Tabuchi M."/>
            <person name="Akimitsu K."/>
            <person name="Kataoka I."/>
        </authorList>
    </citation>
    <scope>NUCLEOTIDE SEQUENCE [LARGE SCALE GENOMIC DNA]</scope>
    <source>
        <strain evidence="3">cv. Fuchu</strain>
    </source>
</reference>